<accession>A0A1X9NMZ7</accession>
<sequence>MLLFLLNRIIARPTFTLILGLCFASSANSLEVGDLTVESSLGDPFAASFNIKHQQDLSEQELIIRQAPIEIYQQMGVDTAMLYQDLRFSLGEDGQVKITGKAPIKEPFLNFVVQVVWAEGEMVREFTVLLDPS</sequence>
<dbReference type="RefSeq" id="WP_085760348.1">
    <property type="nucleotide sequence ID" value="NZ_CP019343.1"/>
</dbReference>
<dbReference type="Proteomes" id="UP000193450">
    <property type="component" value="Chromosome"/>
</dbReference>
<feature type="domain" description="FimV N-terminal" evidence="1">
    <location>
        <begin position="30"/>
        <end position="132"/>
    </location>
</feature>
<reference evidence="2 3" key="1">
    <citation type="submission" date="2016-11" db="EMBL/GenBank/DDBJ databases">
        <title>Trade-off between light-utilization and light-protection in marine flavobacteria.</title>
        <authorList>
            <person name="Kumagai Y."/>
        </authorList>
    </citation>
    <scope>NUCLEOTIDE SEQUENCE [LARGE SCALE GENOMIC DNA]</scope>
    <source>
        <strain evidence="2 3">NBRC 107125</strain>
    </source>
</reference>
<dbReference type="InterPro" id="IPR057840">
    <property type="entry name" value="FimV_N"/>
</dbReference>
<evidence type="ECO:0000259" key="1">
    <source>
        <dbReference type="Pfam" id="PF25800"/>
    </source>
</evidence>
<name>A0A1X9NMZ7_9GAMM</name>
<gene>
    <name evidence="2" type="ORF">BST96_19815</name>
</gene>
<evidence type="ECO:0000313" key="3">
    <source>
        <dbReference type="Proteomes" id="UP000193450"/>
    </source>
</evidence>
<keyword evidence="3" id="KW-1185">Reference proteome</keyword>
<dbReference type="KEGG" id="osg:BST96_19815"/>
<dbReference type="Pfam" id="PF25800">
    <property type="entry name" value="FimV_N"/>
    <property type="match status" value="1"/>
</dbReference>
<dbReference type="STRING" id="716816.BST96_19815"/>
<organism evidence="2 3">
    <name type="scientific">Oceanicoccus sagamiensis</name>
    <dbReference type="NCBI Taxonomy" id="716816"/>
    <lineage>
        <taxon>Bacteria</taxon>
        <taxon>Pseudomonadati</taxon>
        <taxon>Pseudomonadota</taxon>
        <taxon>Gammaproteobacteria</taxon>
        <taxon>Cellvibrionales</taxon>
        <taxon>Spongiibacteraceae</taxon>
        <taxon>Oceanicoccus</taxon>
    </lineage>
</organism>
<dbReference type="EMBL" id="CP019343">
    <property type="protein sequence ID" value="ARN76147.1"/>
    <property type="molecule type" value="Genomic_DNA"/>
</dbReference>
<dbReference type="OrthoDB" id="5298707at2"/>
<evidence type="ECO:0000313" key="2">
    <source>
        <dbReference type="EMBL" id="ARN76147.1"/>
    </source>
</evidence>
<protein>
    <recommendedName>
        <fullName evidence="1">FimV N-terminal domain-containing protein</fullName>
    </recommendedName>
</protein>
<dbReference type="AlphaFoldDB" id="A0A1X9NMZ7"/>
<proteinExistence type="predicted"/>